<sequence>MDTQILPISDAVRTSPALEKRLSIREMSAEDWIERYASGTLRKNKRLGMAWHNQYLTERVAFEFGWEFELQPRSRVTFGDAFTEGDVPGITEAGWHIDRYLELSVFPEDRLECKYLQVEYADGSKKEGIGMVVRVTSAAWIGKGNLVFVVVAIFDPQTQAWQNAQNPF</sequence>
<protein>
    <submittedName>
        <fullName evidence="1">Uncharacterized protein</fullName>
    </submittedName>
</protein>
<keyword evidence="2" id="KW-1185">Reference proteome</keyword>
<comment type="caution">
    <text evidence="1">The sequence shown here is derived from an EMBL/GenBank/DDBJ whole genome shotgun (WGS) entry which is preliminary data.</text>
</comment>
<gene>
    <name evidence="1" type="ORF">V2H45_12985</name>
</gene>
<dbReference type="RefSeq" id="WP_330484079.1">
    <property type="nucleotide sequence ID" value="NZ_JAZBJZ010000047.1"/>
</dbReference>
<proteinExistence type="predicted"/>
<dbReference type="Proteomes" id="UP001333818">
    <property type="component" value="Unassembled WGS sequence"/>
</dbReference>
<evidence type="ECO:0000313" key="1">
    <source>
        <dbReference type="EMBL" id="MEE3717648.1"/>
    </source>
</evidence>
<evidence type="ECO:0000313" key="2">
    <source>
        <dbReference type="Proteomes" id="UP001333818"/>
    </source>
</evidence>
<reference evidence="1" key="1">
    <citation type="submission" date="2024-01" db="EMBL/GenBank/DDBJ databases">
        <title>Bank of Algae and Cyanobacteria of the Azores (BACA) strain genomes.</title>
        <authorList>
            <person name="Luz R."/>
            <person name="Cordeiro R."/>
            <person name="Fonseca A."/>
            <person name="Goncalves V."/>
        </authorList>
    </citation>
    <scope>NUCLEOTIDE SEQUENCE</scope>
    <source>
        <strain evidence="1">BACA0141</strain>
    </source>
</reference>
<accession>A0AAW9PZ69</accession>
<organism evidence="1 2">
    <name type="scientific">Tumidithrix elongata BACA0141</name>
    <dbReference type="NCBI Taxonomy" id="2716417"/>
    <lineage>
        <taxon>Bacteria</taxon>
        <taxon>Bacillati</taxon>
        <taxon>Cyanobacteriota</taxon>
        <taxon>Cyanophyceae</taxon>
        <taxon>Pseudanabaenales</taxon>
        <taxon>Pseudanabaenaceae</taxon>
        <taxon>Tumidithrix</taxon>
        <taxon>Tumidithrix elongata</taxon>
    </lineage>
</organism>
<name>A0AAW9PZ69_9CYAN</name>
<dbReference type="EMBL" id="JAZBJZ010000047">
    <property type="protein sequence ID" value="MEE3717648.1"/>
    <property type="molecule type" value="Genomic_DNA"/>
</dbReference>
<dbReference type="AlphaFoldDB" id="A0AAW9PZ69"/>